<evidence type="ECO:0000256" key="5">
    <source>
        <dbReference type="ARBA" id="ARBA00022750"/>
    </source>
</evidence>
<organism evidence="11 12">
    <name type="scientific">Phytophthora megakarya</name>
    <dbReference type="NCBI Taxonomy" id="4795"/>
    <lineage>
        <taxon>Eukaryota</taxon>
        <taxon>Sar</taxon>
        <taxon>Stramenopiles</taxon>
        <taxon>Oomycota</taxon>
        <taxon>Peronosporomycetes</taxon>
        <taxon>Peronosporales</taxon>
        <taxon>Peronosporaceae</taxon>
        <taxon>Phytophthora</taxon>
    </lineage>
</organism>
<keyword evidence="4" id="KW-0540">Nuclease</keyword>
<dbReference type="AlphaFoldDB" id="A0A225URN1"/>
<dbReference type="InterPro" id="IPR043128">
    <property type="entry name" value="Rev_trsase/Diguanyl_cyclase"/>
</dbReference>
<dbReference type="PROSITE" id="PS50994">
    <property type="entry name" value="INTEGRASE"/>
    <property type="match status" value="1"/>
</dbReference>
<evidence type="ECO:0000256" key="8">
    <source>
        <dbReference type="ARBA" id="ARBA00022918"/>
    </source>
</evidence>
<proteinExistence type="predicted"/>
<dbReference type="Gene3D" id="3.10.10.10">
    <property type="entry name" value="HIV Type 1 Reverse Transcriptase, subunit A, domain 1"/>
    <property type="match status" value="1"/>
</dbReference>
<dbReference type="GO" id="GO:0006508">
    <property type="term" value="P:proteolysis"/>
    <property type="evidence" value="ECO:0007669"/>
    <property type="project" value="UniProtKB-KW"/>
</dbReference>
<dbReference type="Pfam" id="PF00078">
    <property type="entry name" value="RVT_1"/>
    <property type="match status" value="1"/>
</dbReference>
<evidence type="ECO:0000313" key="12">
    <source>
        <dbReference type="Proteomes" id="UP000198211"/>
    </source>
</evidence>
<name>A0A225URN1_9STRA</name>
<gene>
    <name evidence="11" type="ORF">PHMEG_00034159</name>
</gene>
<dbReference type="GO" id="GO:0004519">
    <property type="term" value="F:endonuclease activity"/>
    <property type="evidence" value="ECO:0007669"/>
    <property type="project" value="UniProtKB-KW"/>
</dbReference>
<dbReference type="InterPro" id="IPR000477">
    <property type="entry name" value="RT_dom"/>
</dbReference>
<dbReference type="SUPFAM" id="SSF56672">
    <property type="entry name" value="DNA/RNA polymerases"/>
    <property type="match status" value="1"/>
</dbReference>
<evidence type="ECO:0000313" key="11">
    <source>
        <dbReference type="EMBL" id="OWY95757.1"/>
    </source>
</evidence>
<dbReference type="InterPro" id="IPR001584">
    <property type="entry name" value="Integrase_cat-core"/>
</dbReference>
<feature type="non-terminal residue" evidence="11">
    <location>
        <position position="633"/>
    </location>
</feature>
<keyword evidence="2" id="KW-0808">Transferase</keyword>
<accession>A0A225URN1</accession>
<dbReference type="Proteomes" id="UP000198211">
    <property type="component" value="Unassembled WGS sequence"/>
</dbReference>
<comment type="caution">
    <text evidence="11">The sequence shown here is derived from an EMBL/GenBank/DDBJ whole genome shotgun (WGS) entry which is preliminary data.</text>
</comment>
<dbReference type="Gene3D" id="3.30.70.270">
    <property type="match status" value="2"/>
</dbReference>
<dbReference type="PANTHER" id="PTHR33064">
    <property type="entry name" value="POL PROTEIN"/>
    <property type="match status" value="1"/>
</dbReference>
<dbReference type="GO" id="GO:0015074">
    <property type="term" value="P:DNA integration"/>
    <property type="evidence" value="ECO:0007669"/>
    <property type="project" value="InterPro"/>
</dbReference>
<dbReference type="InterPro" id="IPR043502">
    <property type="entry name" value="DNA/RNA_pol_sf"/>
</dbReference>
<keyword evidence="1" id="KW-0645">Protease</keyword>
<evidence type="ECO:0000259" key="10">
    <source>
        <dbReference type="PROSITE" id="PS50994"/>
    </source>
</evidence>
<keyword evidence="8" id="KW-0695">RNA-directed DNA polymerase</keyword>
<evidence type="ECO:0000256" key="4">
    <source>
        <dbReference type="ARBA" id="ARBA00022722"/>
    </source>
</evidence>
<dbReference type="GO" id="GO:0003676">
    <property type="term" value="F:nucleic acid binding"/>
    <property type="evidence" value="ECO:0007669"/>
    <property type="project" value="InterPro"/>
</dbReference>
<evidence type="ECO:0000256" key="7">
    <source>
        <dbReference type="ARBA" id="ARBA00022801"/>
    </source>
</evidence>
<dbReference type="GO" id="GO:0003964">
    <property type="term" value="F:RNA-directed DNA polymerase activity"/>
    <property type="evidence" value="ECO:0007669"/>
    <property type="project" value="UniProtKB-KW"/>
</dbReference>
<keyword evidence="7" id="KW-0378">Hydrolase</keyword>
<feature type="domain" description="Integrase catalytic" evidence="10">
    <location>
        <begin position="483"/>
        <end position="633"/>
    </location>
</feature>
<sequence>MTEPLAGTMPNLNTKLECTKNKKHYGLFDFIKGFWQLPLAKNSQEILSYETDEGAFTPTRVPQGSCDAAIHFQATMEKCFHDMLYESRLIWIDVLLVFAESIDEYLRALEKLFATMNIYGLKFSAMKTQLYRQTITWCGRVISADGISHDPKRIDALTNMPAPSSAAELQQFICASNWMRDSLVDYARTIQPLQQRLDTALSGNRKTKRVAAGILLTLDSKEIESFNKVKALLKNSAQLTHPKDEATLCLFVMHNGWAAIVTQVVEWQQDKTITKQNHELLICKGGTFSGAQCNWSITEKEAFPIVSACDNLNYMLLRPGGFRIYCDHRNLIYLFAPKQELKKHVKGKLLRWSLKLSEYRYTIAHIDGQHNLWADLISRWGGATHTTILRFKRITRMQSRVSKQPLIRPLDKDAFVWPTLNEIAATQKAHVNSMPRSCSLDVSGIYRCNGKVWIPGAAKQLVQRLFVISHCGQQGHRGEAVMMNHLKRIFFLDDITQRARRFLRRESVGTSKYLLIIKDNFSHFTELIPCDAPVTAVAAEAMLWWHSRYGVPETWISDNATHFKSEVLALLSKMMKAKQEFVVAYSPWLNGSVERVNRDVLQVLRVMILDYGIASNDWVYLIPLVQANINHSP</sequence>
<keyword evidence="3" id="KW-0548">Nucleotidyltransferase</keyword>
<dbReference type="SUPFAM" id="SSF53098">
    <property type="entry name" value="Ribonuclease H-like"/>
    <property type="match status" value="1"/>
</dbReference>
<evidence type="ECO:0000256" key="3">
    <source>
        <dbReference type="ARBA" id="ARBA00022695"/>
    </source>
</evidence>
<dbReference type="PROSITE" id="PS50878">
    <property type="entry name" value="RT_POL"/>
    <property type="match status" value="1"/>
</dbReference>
<evidence type="ECO:0008006" key="13">
    <source>
        <dbReference type="Google" id="ProtNLM"/>
    </source>
</evidence>
<dbReference type="InterPro" id="IPR051320">
    <property type="entry name" value="Viral_Replic_Matur_Polypro"/>
</dbReference>
<keyword evidence="5" id="KW-0064">Aspartyl protease</keyword>
<keyword evidence="12" id="KW-1185">Reference proteome</keyword>
<dbReference type="InterPro" id="IPR036397">
    <property type="entry name" value="RNaseH_sf"/>
</dbReference>
<dbReference type="InterPro" id="IPR012337">
    <property type="entry name" value="RNaseH-like_sf"/>
</dbReference>
<dbReference type="EMBL" id="NBNE01012531">
    <property type="protein sequence ID" value="OWY95757.1"/>
    <property type="molecule type" value="Genomic_DNA"/>
</dbReference>
<evidence type="ECO:0000259" key="9">
    <source>
        <dbReference type="PROSITE" id="PS50878"/>
    </source>
</evidence>
<dbReference type="GO" id="GO:0004190">
    <property type="term" value="F:aspartic-type endopeptidase activity"/>
    <property type="evidence" value="ECO:0007669"/>
    <property type="project" value="UniProtKB-KW"/>
</dbReference>
<evidence type="ECO:0000256" key="2">
    <source>
        <dbReference type="ARBA" id="ARBA00022679"/>
    </source>
</evidence>
<reference evidence="12" key="1">
    <citation type="submission" date="2017-03" db="EMBL/GenBank/DDBJ databases">
        <title>Phytopthora megakarya and P. palmivora, two closely related causual agents of cacao black pod achieved similar genome size and gene model numbers by different mechanisms.</title>
        <authorList>
            <person name="Ali S."/>
            <person name="Shao J."/>
            <person name="Larry D.J."/>
            <person name="Kronmiller B."/>
            <person name="Shen D."/>
            <person name="Strem M.D."/>
            <person name="Melnick R.L."/>
            <person name="Guiltinan M.J."/>
            <person name="Tyler B.M."/>
            <person name="Meinhardt L.W."/>
            <person name="Bailey B.A."/>
        </authorList>
    </citation>
    <scope>NUCLEOTIDE SEQUENCE [LARGE SCALE GENOMIC DNA]</scope>
    <source>
        <strain evidence="12">zdho120</strain>
    </source>
</reference>
<dbReference type="PANTHER" id="PTHR33064:SF37">
    <property type="entry name" value="RIBONUCLEASE H"/>
    <property type="match status" value="1"/>
</dbReference>
<feature type="domain" description="Reverse transcriptase" evidence="9">
    <location>
        <begin position="1"/>
        <end position="142"/>
    </location>
</feature>
<evidence type="ECO:0000256" key="6">
    <source>
        <dbReference type="ARBA" id="ARBA00022759"/>
    </source>
</evidence>
<evidence type="ECO:0000256" key="1">
    <source>
        <dbReference type="ARBA" id="ARBA00022670"/>
    </source>
</evidence>
<dbReference type="InterPro" id="IPR041373">
    <property type="entry name" value="RT_RNaseH"/>
</dbReference>
<dbReference type="Gene3D" id="3.30.420.10">
    <property type="entry name" value="Ribonuclease H-like superfamily/Ribonuclease H"/>
    <property type="match status" value="1"/>
</dbReference>
<dbReference type="OrthoDB" id="8947436at2759"/>
<keyword evidence="6" id="KW-0255">Endonuclease</keyword>
<dbReference type="Pfam" id="PF17917">
    <property type="entry name" value="RT_RNaseH"/>
    <property type="match status" value="1"/>
</dbReference>
<protein>
    <recommendedName>
        <fullName evidence="13">Integrase catalytic domain-containing protein</fullName>
    </recommendedName>
</protein>